<dbReference type="Gene3D" id="3.40.50.150">
    <property type="entry name" value="Vaccinia Virus protein VP39"/>
    <property type="match status" value="1"/>
</dbReference>
<comment type="caution">
    <text evidence="5">The sequence shown here is derived from an EMBL/GenBank/DDBJ whole genome shotgun (WGS) entry which is preliminary data.</text>
</comment>
<protein>
    <submittedName>
        <fullName evidence="5">Class I SAM-dependent methyltransferase</fullName>
    </submittedName>
</protein>
<sequence length="241" mass="26859">MRHPFTSLAFRDERVVEQMDGPDADPNMLAKTYERFRLVNAVVSGERAVYRRWVRPRLSPVWATRLLDVGTGSADLPRRMLRWARADRLRLEITAIDPDERAIAWADAQPPVRGLTARRAMTGDLVRAGERFQIVLSNHVLHHLDGHETGALLADCQRLVGPGGIVVLGDIERSCWGYAGFWLGTLPFAGNLLAGTYIRGDGLASIRRSHTVAELAGVLPPGWRVRRAFPSRLEVAWGPDV</sequence>
<keyword evidence="2" id="KW-0808">Transferase</keyword>
<dbReference type="RefSeq" id="WP_232497548.1">
    <property type="nucleotide sequence ID" value="NZ_BAAANH010000004.1"/>
</dbReference>
<dbReference type="GO" id="GO:0032259">
    <property type="term" value="P:methylation"/>
    <property type="evidence" value="ECO:0007669"/>
    <property type="project" value="UniProtKB-KW"/>
</dbReference>
<reference evidence="5 6" key="1">
    <citation type="journal article" date="2019" name="Int. J. Syst. Evol. Microbiol.">
        <title>The Global Catalogue of Microorganisms (GCM) 10K type strain sequencing project: providing services to taxonomists for standard genome sequencing and annotation.</title>
        <authorList>
            <consortium name="The Broad Institute Genomics Platform"/>
            <consortium name="The Broad Institute Genome Sequencing Center for Infectious Disease"/>
            <person name="Wu L."/>
            <person name="Ma J."/>
        </authorList>
    </citation>
    <scope>NUCLEOTIDE SEQUENCE [LARGE SCALE GENOMIC DNA]</scope>
    <source>
        <strain evidence="5 6">JCM 14319</strain>
    </source>
</reference>
<organism evidence="5 6">
    <name type="scientific">Agromyces humatus</name>
    <dbReference type="NCBI Taxonomy" id="279573"/>
    <lineage>
        <taxon>Bacteria</taxon>
        <taxon>Bacillati</taxon>
        <taxon>Actinomycetota</taxon>
        <taxon>Actinomycetes</taxon>
        <taxon>Micrococcales</taxon>
        <taxon>Microbacteriaceae</taxon>
        <taxon>Agromyces</taxon>
    </lineage>
</organism>
<feature type="domain" description="Methyltransferase type 11" evidence="4">
    <location>
        <begin position="67"/>
        <end position="168"/>
    </location>
</feature>
<keyword evidence="6" id="KW-1185">Reference proteome</keyword>
<dbReference type="InterPro" id="IPR013216">
    <property type="entry name" value="Methyltransf_11"/>
</dbReference>
<dbReference type="CDD" id="cd02440">
    <property type="entry name" value="AdoMet_MTases"/>
    <property type="match status" value="1"/>
</dbReference>
<dbReference type="InterPro" id="IPR029063">
    <property type="entry name" value="SAM-dependent_MTases_sf"/>
</dbReference>
<evidence type="ECO:0000256" key="2">
    <source>
        <dbReference type="ARBA" id="ARBA00022679"/>
    </source>
</evidence>
<evidence type="ECO:0000313" key="6">
    <source>
        <dbReference type="Proteomes" id="UP001500506"/>
    </source>
</evidence>
<evidence type="ECO:0000256" key="1">
    <source>
        <dbReference type="ARBA" id="ARBA00022603"/>
    </source>
</evidence>
<keyword evidence="1 5" id="KW-0489">Methyltransferase</keyword>
<dbReference type="PANTHER" id="PTHR43464:SF19">
    <property type="entry name" value="UBIQUINONE BIOSYNTHESIS O-METHYLTRANSFERASE, MITOCHONDRIAL"/>
    <property type="match status" value="1"/>
</dbReference>
<evidence type="ECO:0000313" key="5">
    <source>
        <dbReference type="EMBL" id="GAA1762687.1"/>
    </source>
</evidence>
<evidence type="ECO:0000256" key="3">
    <source>
        <dbReference type="ARBA" id="ARBA00022691"/>
    </source>
</evidence>
<gene>
    <name evidence="5" type="ORF">GCM10009747_22650</name>
</gene>
<dbReference type="SUPFAM" id="SSF53335">
    <property type="entry name" value="S-adenosyl-L-methionine-dependent methyltransferases"/>
    <property type="match status" value="1"/>
</dbReference>
<dbReference type="PANTHER" id="PTHR43464">
    <property type="entry name" value="METHYLTRANSFERASE"/>
    <property type="match status" value="1"/>
</dbReference>
<dbReference type="EMBL" id="BAAANH010000004">
    <property type="protein sequence ID" value="GAA1762687.1"/>
    <property type="molecule type" value="Genomic_DNA"/>
</dbReference>
<evidence type="ECO:0000259" key="4">
    <source>
        <dbReference type="Pfam" id="PF08241"/>
    </source>
</evidence>
<dbReference type="Proteomes" id="UP001500506">
    <property type="component" value="Unassembled WGS sequence"/>
</dbReference>
<proteinExistence type="predicted"/>
<dbReference type="GO" id="GO:0008168">
    <property type="term" value="F:methyltransferase activity"/>
    <property type="evidence" value="ECO:0007669"/>
    <property type="project" value="UniProtKB-KW"/>
</dbReference>
<accession>A0ABN2KRC8</accession>
<dbReference type="Pfam" id="PF08241">
    <property type="entry name" value="Methyltransf_11"/>
    <property type="match status" value="1"/>
</dbReference>
<dbReference type="NCBIfam" id="NF004851">
    <property type="entry name" value="PRK06202.1"/>
    <property type="match status" value="1"/>
</dbReference>
<name>A0ABN2KRC8_9MICO</name>
<keyword evidence="3" id="KW-0949">S-adenosyl-L-methionine</keyword>